<comment type="caution">
    <text evidence="1">The sequence shown here is derived from an EMBL/GenBank/DDBJ whole genome shotgun (WGS) entry which is preliminary data.</text>
</comment>
<organism evidence="1 2">
    <name type="scientific">Paraburkholderia caledonica</name>
    <dbReference type="NCBI Taxonomy" id="134536"/>
    <lineage>
        <taxon>Bacteria</taxon>
        <taxon>Pseudomonadati</taxon>
        <taxon>Pseudomonadota</taxon>
        <taxon>Betaproteobacteria</taxon>
        <taxon>Burkholderiales</taxon>
        <taxon>Burkholderiaceae</taxon>
        <taxon>Paraburkholderia</taxon>
    </lineage>
</organism>
<dbReference type="AlphaFoldDB" id="A0AB73I8B3"/>
<dbReference type="Proteomes" id="UP001229486">
    <property type="component" value="Unassembled WGS sequence"/>
</dbReference>
<name>A0AB73I8B3_9BURK</name>
<accession>A0AB73I8B3</accession>
<gene>
    <name evidence="1" type="ORF">J2793_001428</name>
</gene>
<evidence type="ECO:0000313" key="2">
    <source>
        <dbReference type="Proteomes" id="UP001229486"/>
    </source>
</evidence>
<reference evidence="1" key="1">
    <citation type="submission" date="2023-07" db="EMBL/GenBank/DDBJ databases">
        <title>Sorghum-associated microbial communities from plants grown in Nebraska, USA.</title>
        <authorList>
            <person name="Schachtman D."/>
        </authorList>
    </citation>
    <scope>NUCLEOTIDE SEQUENCE</scope>
    <source>
        <strain evidence="1">DS1061</strain>
    </source>
</reference>
<evidence type="ECO:0008006" key="3">
    <source>
        <dbReference type="Google" id="ProtNLM"/>
    </source>
</evidence>
<dbReference type="EMBL" id="JAURTK010000002">
    <property type="protein sequence ID" value="MDP9645995.1"/>
    <property type="molecule type" value="Genomic_DNA"/>
</dbReference>
<evidence type="ECO:0000313" key="1">
    <source>
        <dbReference type="EMBL" id="MDP9645995.1"/>
    </source>
</evidence>
<protein>
    <recommendedName>
        <fullName evidence="3">DUF2188 domain-containing protein</fullName>
    </recommendedName>
</protein>
<sequence length="43" mass="4610">MLQEPAEQAFGVAAEASHARGGEIVMQRSGRCIERAQPVDDVV</sequence>
<proteinExistence type="predicted"/>